<accession>A0A976B3U5</accession>
<sequence length="26" mass="3132">MPSEFKSSLRVLKIFDKRAMFNIFLI</sequence>
<proteinExistence type="predicted"/>
<gene>
    <name evidence="1" type="ORF">CBM2613_B60078</name>
</gene>
<dbReference type="Proteomes" id="UP000256952">
    <property type="component" value="Chromosome CBM2613_b"/>
</dbReference>
<protein>
    <submittedName>
        <fullName evidence="1">Uncharacterized protein</fullName>
    </submittedName>
</protein>
<dbReference type="AlphaFoldDB" id="A0A976B3U5"/>
<reference evidence="1 2" key="1">
    <citation type="submission" date="2018-01" db="EMBL/GenBank/DDBJ databases">
        <authorList>
            <person name="Clerissi C."/>
        </authorList>
    </citation>
    <scope>NUCLEOTIDE SEQUENCE [LARGE SCALE GENOMIC DNA]</scope>
    <source>
        <strain evidence="1">Cupriavidus taiwanensis STM 8556</strain>
    </source>
</reference>
<name>A0A976B3U5_9BURK</name>
<evidence type="ECO:0000313" key="1">
    <source>
        <dbReference type="EMBL" id="SOZ73736.1"/>
    </source>
</evidence>
<evidence type="ECO:0000313" key="2">
    <source>
        <dbReference type="Proteomes" id="UP000256952"/>
    </source>
</evidence>
<organism evidence="1 2">
    <name type="scientific">Cupriavidus taiwanensis</name>
    <dbReference type="NCBI Taxonomy" id="164546"/>
    <lineage>
        <taxon>Bacteria</taxon>
        <taxon>Pseudomonadati</taxon>
        <taxon>Pseudomonadota</taxon>
        <taxon>Betaproteobacteria</taxon>
        <taxon>Burkholderiales</taxon>
        <taxon>Burkholderiaceae</taxon>
        <taxon>Cupriavidus</taxon>
    </lineage>
</organism>
<comment type="caution">
    <text evidence="1">The sequence shown here is derived from an EMBL/GenBank/DDBJ whole genome shotgun (WGS) entry which is preliminary data.</text>
</comment>
<dbReference type="EMBL" id="OFTH01000048">
    <property type="protein sequence ID" value="SOZ73736.1"/>
    <property type="molecule type" value="Genomic_DNA"/>
</dbReference>